<keyword evidence="5 8" id="KW-1133">Transmembrane helix</keyword>
<keyword evidence="6 8" id="KW-0472">Membrane</keyword>
<gene>
    <name evidence="9" type="ORF">HRR80_001880</name>
</gene>
<dbReference type="GO" id="GO:0005886">
    <property type="term" value="C:plasma membrane"/>
    <property type="evidence" value="ECO:0007669"/>
    <property type="project" value="TreeGrafter"/>
</dbReference>
<name>A0AAN6J267_EXODE</name>
<dbReference type="Proteomes" id="UP001161757">
    <property type="component" value="Unassembled WGS sequence"/>
</dbReference>
<dbReference type="NCBIfam" id="TIGR00801">
    <property type="entry name" value="ncs2"/>
    <property type="match status" value="1"/>
</dbReference>
<evidence type="ECO:0000256" key="2">
    <source>
        <dbReference type="ARBA" id="ARBA00008821"/>
    </source>
</evidence>
<feature type="transmembrane region" description="Helical" evidence="8">
    <location>
        <begin position="427"/>
        <end position="449"/>
    </location>
</feature>
<comment type="similarity">
    <text evidence="2">Belongs to the nucleobase:cation symporter-2 (NCS2) (TC 2.A.40) family.</text>
</comment>
<evidence type="ECO:0000256" key="3">
    <source>
        <dbReference type="ARBA" id="ARBA00022448"/>
    </source>
</evidence>
<dbReference type="Pfam" id="PF00860">
    <property type="entry name" value="Xan_ur_permease"/>
    <property type="match status" value="1"/>
</dbReference>
<feature type="transmembrane region" description="Helical" evidence="8">
    <location>
        <begin position="109"/>
        <end position="127"/>
    </location>
</feature>
<sequence>MEHDRIGPDTTPKRPLKARVADVPRRIINTFTTKEGLIGDYDYGFLFTPNLPFVRRRRQVAPFFGLNDEMPILLALLLGFQHALSMLAGVITPPIILSGSGGANLDSETSQYLVSTSLIVCGILSAIQITRFHIRKTPYYIGTGLISVVGTSFATIPVAQGGLSQMYNDGFCPTDASGNRLPCPRGYGAILGTACICSLLEICLSFTPPKILQRIFPPLVTGPTVVLIGVNLISSGFENWAGGSGSCRSRPDSGIYQNCPTNLAPHALPWGSAEFIGLGFSVFVTIILCERFGSPIMKSCAVVIGLLVGCIIAAATNYFDDSGIKSAKAASFIWVETFPLSIYGPMVLPFLAVFLVLMMEAIGDITASCDVSRLEVEGPIFESRIQGGVLADGLNGMFACLCTITPMSTFAQNNGVIALTRCANRKAGYCCCFFLLIMGIFSKFAAALVAIPSAVLGGMTTFLFSAVAISGIRIISTVRFNRRSRFILTAAMSVGFGATLVPDWFSYVFTYQGNNSALKGFMNAIVLVCETGFALTAFLSLLLNLIIPEEVEDDEAVDITANTADDAEDEKEWERIRQPGQAQSMHKGQDGTMSSADIDLESNAGAGVHKMTTIKDA</sequence>
<feature type="compositionally biased region" description="Polar residues" evidence="7">
    <location>
        <begin position="580"/>
        <end position="595"/>
    </location>
</feature>
<evidence type="ECO:0000313" key="10">
    <source>
        <dbReference type="Proteomes" id="UP001161757"/>
    </source>
</evidence>
<feature type="transmembrane region" description="Helical" evidence="8">
    <location>
        <begin position="219"/>
        <end position="237"/>
    </location>
</feature>
<feature type="transmembrane region" description="Helical" evidence="8">
    <location>
        <begin position="455"/>
        <end position="475"/>
    </location>
</feature>
<feature type="transmembrane region" description="Helical" evidence="8">
    <location>
        <begin position="331"/>
        <end position="357"/>
    </location>
</feature>
<feature type="transmembrane region" description="Helical" evidence="8">
    <location>
        <begin position="270"/>
        <end position="289"/>
    </location>
</feature>
<dbReference type="PROSITE" id="PS01116">
    <property type="entry name" value="XANTH_URACIL_PERMASE"/>
    <property type="match status" value="1"/>
</dbReference>
<evidence type="ECO:0000256" key="4">
    <source>
        <dbReference type="ARBA" id="ARBA00022692"/>
    </source>
</evidence>
<feature type="transmembrane region" description="Helical" evidence="8">
    <location>
        <begin position="72"/>
        <end position="97"/>
    </location>
</feature>
<comment type="caution">
    <text evidence="9">The sequence shown here is derived from an EMBL/GenBank/DDBJ whole genome shotgun (WGS) entry which is preliminary data.</text>
</comment>
<keyword evidence="4 8" id="KW-0812">Transmembrane</keyword>
<accession>A0AAN6J267</accession>
<dbReference type="GO" id="GO:0042907">
    <property type="term" value="F:xanthine transmembrane transporter activity"/>
    <property type="evidence" value="ECO:0007669"/>
    <property type="project" value="TreeGrafter"/>
</dbReference>
<protein>
    <recommendedName>
        <fullName evidence="11">Purine permease</fullName>
    </recommendedName>
</protein>
<dbReference type="InterPro" id="IPR006042">
    <property type="entry name" value="Xan_ur_permease"/>
</dbReference>
<dbReference type="GO" id="GO:0000324">
    <property type="term" value="C:fungal-type vacuole"/>
    <property type="evidence" value="ECO:0007669"/>
    <property type="project" value="TreeGrafter"/>
</dbReference>
<dbReference type="InterPro" id="IPR006043">
    <property type="entry name" value="NCS2"/>
</dbReference>
<evidence type="ECO:0000256" key="8">
    <source>
        <dbReference type="SAM" id="Phobius"/>
    </source>
</evidence>
<comment type="subcellular location">
    <subcellularLocation>
        <location evidence="1">Membrane</location>
        <topology evidence="1">Multi-pass membrane protein</topology>
    </subcellularLocation>
</comment>
<evidence type="ECO:0008006" key="11">
    <source>
        <dbReference type="Google" id="ProtNLM"/>
    </source>
</evidence>
<feature type="transmembrane region" description="Helical" evidence="8">
    <location>
        <begin position="187"/>
        <end position="207"/>
    </location>
</feature>
<feature type="transmembrane region" description="Helical" evidence="8">
    <location>
        <begin position="139"/>
        <end position="159"/>
    </location>
</feature>
<feature type="transmembrane region" description="Helical" evidence="8">
    <location>
        <begin position="487"/>
        <end position="509"/>
    </location>
</feature>
<dbReference type="AlphaFoldDB" id="A0AAN6J267"/>
<dbReference type="PANTHER" id="PTHR42810">
    <property type="entry name" value="PURINE PERMEASE C1399.01C-RELATED"/>
    <property type="match status" value="1"/>
</dbReference>
<evidence type="ECO:0000256" key="6">
    <source>
        <dbReference type="ARBA" id="ARBA00023136"/>
    </source>
</evidence>
<feature type="transmembrane region" description="Helical" evidence="8">
    <location>
        <begin position="521"/>
        <end position="543"/>
    </location>
</feature>
<dbReference type="PANTHER" id="PTHR42810:SF2">
    <property type="entry name" value="PURINE PERMEASE C1399.01C-RELATED"/>
    <property type="match status" value="1"/>
</dbReference>
<organism evidence="9 10">
    <name type="scientific">Exophiala dermatitidis</name>
    <name type="common">Black yeast-like fungus</name>
    <name type="synonym">Wangiella dermatitidis</name>
    <dbReference type="NCBI Taxonomy" id="5970"/>
    <lineage>
        <taxon>Eukaryota</taxon>
        <taxon>Fungi</taxon>
        <taxon>Dikarya</taxon>
        <taxon>Ascomycota</taxon>
        <taxon>Pezizomycotina</taxon>
        <taxon>Eurotiomycetes</taxon>
        <taxon>Chaetothyriomycetidae</taxon>
        <taxon>Chaetothyriales</taxon>
        <taxon>Herpotrichiellaceae</taxon>
        <taxon>Exophiala</taxon>
    </lineage>
</organism>
<feature type="region of interest" description="Disordered" evidence="7">
    <location>
        <begin position="564"/>
        <end position="604"/>
    </location>
</feature>
<reference evidence="9" key="1">
    <citation type="submission" date="2023-01" db="EMBL/GenBank/DDBJ databases">
        <title>Exophiala dermititidis isolated from Cystic Fibrosis Patient.</title>
        <authorList>
            <person name="Kurbessoian T."/>
            <person name="Crocker A."/>
            <person name="Murante D."/>
            <person name="Hogan D.A."/>
            <person name="Stajich J.E."/>
        </authorList>
    </citation>
    <scope>NUCLEOTIDE SEQUENCE</scope>
    <source>
        <strain evidence="9">Ex8</strain>
    </source>
</reference>
<proteinExistence type="inferred from homology"/>
<evidence type="ECO:0000256" key="5">
    <source>
        <dbReference type="ARBA" id="ARBA00022989"/>
    </source>
</evidence>
<evidence type="ECO:0000256" key="1">
    <source>
        <dbReference type="ARBA" id="ARBA00004141"/>
    </source>
</evidence>
<feature type="transmembrane region" description="Helical" evidence="8">
    <location>
        <begin position="301"/>
        <end position="319"/>
    </location>
</feature>
<keyword evidence="3" id="KW-0813">Transport</keyword>
<evidence type="ECO:0000313" key="9">
    <source>
        <dbReference type="EMBL" id="KAJ8995191.1"/>
    </source>
</evidence>
<dbReference type="EMBL" id="JAJGCB010000002">
    <property type="protein sequence ID" value="KAJ8995191.1"/>
    <property type="molecule type" value="Genomic_DNA"/>
</dbReference>
<evidence type="ECO:0000256" key="7">
    <source>
        <dbReference type="SAM" id="MobiDB-lite"/>
    </source>
</evidence>